<accession>A0A0D7AJE0</accession>
<dbReference type="Proteomes" id="UP000054144">
    <property type="component" value="Unassembled WGS sequence"/>
</dbReference>
<sequence>MNIASRLLCSSCLRTFTNQSGLTQHYNAHHRRSSPATPPTCEESPNDGFDDYEDLHQPVERGSPPLQSYLGVEFHPSLNALPCDADGCYLPPDTLPEPPLFNKTDYAPFKQRAHFELVNFLYRRNKMPGAHIKELMHIWVADSLANNNGDAPFSSEEEMYALIDVIPFGSAPWKCFSLSYDGDEPADHSGDNSEHPGWMSTEYDVWYRDPRLVVRAMLSNPDFNGELDYMPFRRYTRSGAHAYKDFMSGSWVWTQADAIIAENAENAGVMFVLIILGSDKTTVSVTTGQNDFYPLYLSIGNIHNNVRRVHRESVIIIAFLPIPKGACKILASLKEAMSTPEVVLCPDGHQRRAIYGLGPYIGDYPEQVLLTLIVQGWSPKGTERWNMLSNDPDRHTRTPELIEVLMNTYGDDPAVLRKAFGIIPDIMPFTSEFPRGNIYETISPDLLHQLIKGTFKDHLVTWIGEYLCLVHGDKRGEEVLDEIDRRLAAMPPFPGLRRFPQGRRFKQWTGDDSKGLMKIYLPALYGLVPARILKTLAAFFDFCYTVRREEVSEDDLDDVGSALDRFRENREIFVDSGVRENFSLPRQHSMEYYIPDIRKFGAPNGLCTSITEAKHIKAVKEPWRQSSKNRPLGQMLLTIQRQDNLARAVQVFRDRGMLNGDILDWAFSEYCSDVVDLAPEDGREDDDDRDARPLDVPTYDGEVKLASTPQCKYPRQIEALAMHIGYPELPKLIRCFLHDQLFPQGPSSDEISLERCPELKGDERFYVRHSARAVYYAPCDPSGIGGMRQELIRSTPSWFGTGPRRDCVFVSNGVDADGFRGLKVVCIMLFFSFNYQGTIYPCALVQWFSATNDAPDPDTGMWTIKADIDDEGERDVSVIHVDSILRAAHLLPIFGQDFLPKHFHFTHTYDAFDMFFVNKYADHHANTIAW</sequence>
<keyword evidence="1" id="KW-0862">Zinc</keyword>
<proteinExistence type="predicted"/>
<feature type="compositionally biased region" description="Acidic residues" evidence="2">
    <location>
        <begin position="44"/>
        <end position="53"/>
    </location>
</feature>
<keyword evidence="5" id="KW-1185">Reference proteome</keyword>
<keyword evidence="1" id="KW-0863">Zinc-finger</keyword>
<evidence type="ECO:0000313" key="5">
    <source>
        <dbReference type="Proteomes" id="UP000054144"/>
    </source>
</evidence>
<name>A0A0D7AJE0_9AGAR</name>
<gene>
    <name evidence="4" type="ORF">FISHEDRAFT_64241</name>
</gene>
<evidence type="ECO:0000256" key="2">
    <source>
        <dbReference type="SAM" id="MobiDB-lite"/>
    </source>
</evidence>
<organism evidence="4 5">
    <name type="scientific">Fistulina hepatica ATCC 64428</name>
    <dbReference type="NCBI Taxonomy" id="1128425"/>
    <lineage>
        <taxon>Eukaryota</taxon>
        <taxon>Fungi</taxon>
        <taxon>Dikarya</taxon>
        <taxon>Basidiomycota</taxon>
        <taxon>Agaricomycotina</taxon>
        <taxon>Agaricomycetes</taxon>
        <taxon>Agaricomycetidae</taxon>
        <taxon>Agaricales</taxon>
        <taxon>Fistulinaceae</taxon>
        <taxon>Fistulina</taxon>
    </lineage>
</organism>
<protein>
    <recommendedName>
        <fullName evidence="3">C2H2-type domain-containing protein</fullName>
    </recommendedName>
</protein>
<dbReference type="OrthoDB" id="3199698at2759"/>
<evidence type="ECO:0000259" key="3">
    <source>
        <dbReference type="PROSITE" id="PS50157"/>
    </source>
</evidence>
<evidence type="ECO:0000256" key="1">
    <source>
        <dbReference type="PROSITE-ProRule" id="PRU00042"/>
    </source>
</evidence>
<feature type="region of interest" description="Disordered" evidence="2">
    <location>
        <begin position="678"/>
        <end position="697"/>
    </location>
</feature>
<dbReference type="AlphaFoldDB" id="A0A0D7AJE0"/>
<dbReference type="Pfam" id="PF18759">
    <property type="entry name" value="Plavaka"/>
    <property type="match status" value="2"/>
</dbReference>
<dbReference type="EMBL" id="KN881660">
    <property type="protein sequence ID" value="KIY51416.1"/>
    <property type="molecule type" value="Genomic_DNA"/>
</dbReference>
<feature type="compositionally biased region" description="Acidic residues" evidence="2">
    <location>
        <begin position="678"/>
        <end position="688"/>
    </location>
</feature>
<reference evidence="4 5" key="1">
    <citation type="journal article" date="2015" name="Fungal Genet. Biol.">
        <title>Evolution of novel wood decay mechanisms in Agaricales revealed by the genome sequences of Fistulina hepatica and Cylindrobasidium torrendii.</title>
        <authorList>
            <person name="Floudas D."/>
            <person name="Held B.W."/>
            <person name="Riley R."/>
            <person name="Nagy L.G."/>
            <person name="Koehler G."/>
            <person name="Ransdell A.S."/>
            <person name="Younus H."/>
            <person name="Chow J."/>
            <person name="Chiniquy J."/>
            <person name="Lipzen A."/>
            <person name="Tritt A."/>
            <person name="Sun H."/>
            <person name="Haridas S."/>
            <person name="LaButti K."/>
            <person name="Ohm R.A."/>
            <person name="Kues U."/>
            <person name="Blanchette R.A."/>
            <person name="Grigoriev I.V."/>
            <person name="Minto R.E."/>
            <person name="Hibbett D.S."/>
        </authorList>
    </citation>
    <scope>NUCLEOTIDE SEQUENCE [LARGE SCALE GENOMIC DNA]</scope>
    <source>
        <strain evidence="4 5">ATCC 64428</strain>
    </source>
</reference>
<evidence type="ECO:0000313" key="4">
    <source>
        <dbReference type="EMBL" id="KIY51416.1"/>
    </source>
</evidence>
<dbReference type="GO" id="GO:0008270">
    <property type="term" value="F:zinc ion binding"/>
    <property type="evidence" value="ECO:0007669"/>
    <property type="project" value="UniProtKB-KW"/>
</dbReference>
<dbReference type="PROSITE" id="PS00028">
    <property type="entry name" value="ZINC_FINGER_C2H2_1"/>
    <property type="match status" value="1"/>
</dbReference>
<dbReference type="InterPro" id="IPR041078">
    <property type="entry name" value="Plavaka"/>
</dbReference>
<dbReference type="InterPro" id="IPR013087">
    <property type="entry name" value="Znf_C2H2_type"/>
</dbReference>
<feature type="domain" description="C2H2-type" evidence="3">
    <location>
        <begin position="7"/>
        <end position="35"/>
    </location>
</feature>
<feature type="region of interest" description="Disordered" evidence="2">
    <location>
        <begin position="25"/>
        <end position="62"/>
    </location>
</feature>
<keyword evidence="1" id="KW-0479">Metal-binding</keyword>
<dbReference type="PROSITE" id="PS50157">
    <property type="entry name" value="ZINC_FINGER_C2H2_2"/>
    <property type="match status" value="1"/>
</dbReference>